<organism evidence="1 2">
    <name type="scientific">Catharanthus roseus</name>
    <name type="common">Madagascar periwinkle</name>
    <name type="synonym">Vinca rosea</name>
    <dbReference type="NCBI Taxonomy" id="4058"/>
    <lineage>
        <taxon>Eukaryota</taxon>
        <taxon>Viridiplantae</taxon>
        <taxon>Streptophyta</taxon>
        <taxon>Embryophyta</taxon>
        <taxon>Tracheophyta</taxon>
        <taxon>Spermatophyta</taxon>
        <taxon>Magnoliopsida</taxon>
        <taxon>eudicotyledons</taxon>
        <taxon>Gunneridae</taxon>
        <taxon>Pentapetalae</taxon>
        <taxon>asterids</taxon>
        <taxon>lamiids</taxon>
        <taxon>Gentianales</taxon>
        <taxon>Apocynaceae</taxon>
        <taxon>Rauvolfioideae</taxon>
        <taxon>Vinceae</taxon>
        <taxon>Catharanthinae</taxon>
        <taxon>Catharanthus</taxon>
    </lineage>
</organism>
<keyword evidence="2" id="KW-1185">Reference proteome</keyword>
<name>A0ACC0C9F4_CATRO</name>
<evidence type="ECO:0000313" key="2">
    <source>
        <dbReference type="Proteomes" id="UP001060085"/>
    </source>
</evidence>
<accession>A0ACC0C9F4</accession>
<sequence length="225" mass="25201">MDGRNVYYFKSVGNMIKAVLQAIPVLYHMYKLRGNSTSFDIFKATGLSMEGNLGSAEVWTSLVNAWDKFPLDVLPKVAGIWWQLQKARSKLIFQQQHSTIEEIVYSTMTAIHGFNFVRLAHSHTEGIPRSHSNSNAPPPIRSYCQPLGQLKINVDTLVQSDRTDIEVVVQESDGTILQALAQRLPRSALVLAIEAHGVLQGIQLASQYGTEIVTIKMDRQYACRQ</sequence>
<reference evidence="2" key="1">
    <citation type="journal article" date="2023" name="Nat. Plants">
        <title>Single-cell RNA sequencing provides a high-resolution roadmap for understanding the multicellular compartmentation of specialized metabolism.</title>
        <authorList>
            <person name="Sun S."/>
            <person name="Shen X."/>
            <person name="Li Y."/>
            <person name="Li Y."/>
            <person name="Wang S."/>
            <person name="Li R."/>
            <person name="Zhang H."/>
            <person name="Shen G."/>
            <person name="Guo B."/>
            <person name="Wei J."/>
            <person name="Xu J."/>
            <person name="St-Pierre B."/>
            <person name="Chen S."/>
            <person name="Sun C."/>
        </authorList>
    </citation>
    <scope>NUCLEOTIDE SEQUENCE [LARGE SCALE GENOMIC DNA]</scope>
</reference>
<protein>
    <submittedName>
        <fullName evidence="1">Uncharacterized protein</fullName>
    </submittedName>
</protein>
<comment type="caution">
    <text evidence="1">The sequence shown here is derived from an EMBL/GenBank/DDBJ whole genome shotgun (WGS) entry which is preliminary data.</text>
</comment>
<dbReference type="Proteomes" id="UP001060085">
    <property type="component" value="Linkage Group LG01"/>
</dbReference>
<proteinExistence type="predicted"/>
<dbReference type="EMBL" id="CM044701">
    <property type="protein sequence ID" value="KAI5681556.1"/>
    <property type="molecule type" value="Genomic_DNA"/>
</dbReference>
<gene>
    <name evidence="1" type="ORF">M9H77_02784</name>
</gene>
<evidence type="ECO:0000313" key="1">
    <source>
        <dbReference type="EMBL" id="KAI5681556.1"/>
    </source>
</evidence>